<evidence type="ECO:0000313" key="4">
    <source>
        <dbReference type="Proteomes" id="UP000255207"/>
    </source>
</evidence>
<organism evidence="3 4">
    <name type="scientific">Bosea caraganae</name>
    <dbReference type="NCBI Taxonomy" id="2763117"/>
    <lineage>
        <taxon>Bacteria</taxon>
        <taxon>Pseudomonadati</taxon>
        <taxon>Pseudomonadota</taxon>
        <taxon>Alphaproteobacteria</taxon>
        <taxon>Hyphomicrobiales</taxon>
        <taxon>Boseaceae</taxon>
        <taxon>Bosea</taxon>
    </lineage>
</organism>
<dbReference type="PANTHER" id="PTHR42928:SF5">
    <property type="entry name" value="BLR1237 PROTEIN"/>
    <property type="match status" value="1"/>
</dbReference>
<sequence length="328" mass="34050">MSEQMSRRAFLAAVGASCVASHAAAQNPAAYPNKQIQLIVPYPAGGAVDLAARLVAEKLRLDFGQPVVVENRPGANGMVGAAAVARAQPDGYTLLMAPREVFGINPILMPQQAIDGKRDFAYVGIVATGPYVLVVNPGLGINDFGEFVALAKGRELAYASFGKGSMAHLNIEALARRLGVKMVHVPYRGAPPAVTAVATGEVALTITTPPAALSLMQDGKVKALAVGDQRRLPQMGGVPTMAELGIADDPLIPNFFGLAAPAGTPAPIVERLNVAAARAIAAPDIAAKLEASGLVPSPGSPSDMARLVNEDVERFGRLIRELDIKVGE</sequence>
<dbReference type="PIRSF" id="PIRSF017082">
    <property type="entry name" value="YflP"/>
    <property type="match status" value="1"/>
</dbReference>
<keyword evidence="2" id="KW-0732">Signal</keyword>
<dbReference type="InterPro" id="IPR006311">
    <property type="entry name" value="TAT_signal"/>
</dbReference>
<dbReference type="Gene3D" id="3.40.190.10">
    <property type="entry name" value="Periplasmic binding protein-like II"/>
    <property type="match status" value="1"/>
</dbReference>
<dbReference type="CDD" id="cd07012">
    <property type="entry name" value="PBP2_Bug_TTT"/>
    <property type="match status" value="1"/>
</dbReference>
<evidence type="ECO:0000313" key="3">
    <source>
        <dbReference type="EMBL" id="RDJ29276.1"/>
    </source>
</evidence>
<comment type="similarity">
    <text evidence="1">Belongs to the UPF0065 (bug) family.</text>
</comment>
<accession>A0A370LBE7</accession>
<evidence type="ECO:0000256" key="1">
    <source>
        <dbReference type="ARBA" id="ARBA00006987"/>
    </source>
</evidence>
<dbReference type="EMBL" id="QQTP01000001">
    <property type="protein sequence ID" value="RDJ29276.1"/>
    <property type="molecule type" value="Genomic_DNA"/>
</dbReference>
<dbReference type="InterPro" id="IPR005064">
    <property type="entry name" value="BUG"/>
</dbReference>
<dbReference type="OrthoDB" id="8443386at2"/>
<evidence type="ECO:0000256" key="2">
    <source>
        <dbReference type="SAM" id="SignalP"/>
    </source>
</evidence>
<dbReference type="Proteomes" id="UP000255207">
    <property type="component" value="Unassembled WGS sequence"/>
</dbReference>
<protein>
    <submittedName>
        <fullName evidence="3">Tripartite tricarboxylate transporter substrate binding protein</fullName>
    </submittedName>
</protein>
<dbReference type="InterPro" id="IPR042100">
    <property type="entry name" value="Bug_dom1"/>
</dbReference>
<proteinExistence type="inferred from homology"/>
<dbReference type="SUPFAM" id="SSF53850">
    <property type="entry name" value="Periplasmic binding protein-like II"/>
    <property type="match status" value="1"/>
</dbReference>
<name>A0A370LBE7_9HYPH</name>
<dbReference type="PROSITE" id="PS51318">
    <property type="entry name" value="TAT"/>
    <property type="match status" value="1"/>
</dbReference>
<feature type="chain" id="PRO_5030068574" evidence="2">
    <location>
        <begin position="24"/>
        <end position="328"/>
    </location>
</feature>
<dbReference type="RefSeq" id="WP_114827394.1">
    <property type="nucleotide sequence ID" value="NZ_QQTO01000019.1"/>
</dbReference>
<dbReference type="AlphaFoldDB" id="A0A370LBE7"/>
<reference evidence="4" key="1">
    <citation type="submission" date="2018-07" db="EMBL/GenBank/DDBJ databases">
        <authorList>
            <person name="Safronova V.I."/>
            <person name="Chirak E.R."/>
            <person name="Sazanova A.L."/>
        </authorList>
    </citation>
    <scope>NUCLEOTIDE SEQUENCE [LARGE SCALE GENOMIC DNA]</scope>
    <source>
        <strain evidence="4">RCAM04685</strain>
    </source>
</reference>
<keyword evidence="4" id="KW-1185">Reference proteome</keyword>
<feature type="signal peptide" evidence="2">
    <location>
        <begin position="1"/>
        <end position="23"/>
    </location>
</feature>
<dbReference type="PANTHER" id="PTHR42928">
    <property type="entry name" value="TRICARBOXYLATE-BINDING PROTEIN"/>
    <property type="match status" value="1"/>
</dbReference>
<dbReference type="Gene3D" id="3.40.190.150">
    <property type="entry name" value="Bordetella uptake gene, domain 1"/>
    <property type="match status" value="1"/>
</dbReference>
<dbReference type="Pfam" id="PF03401">
    <property type="entry name" value="TctC"/>
    <property type="match status" value="1"/>
</dbReference>
<gene>
    <name evidence="3" type="ORF">DWE98_01530</name>
</gene>
<comment type="caution">
    <text evidence="3">The sequence shown here is derived from an EMBL/GenBank/DDBJ whole genome shotgun (WGS) entry which is preliminary data.</text>
</comment>